<feature type="transmembrane region" description="Helical" evidence="7">
    <location>
        <begin position="229"/>
        <end position="254"/>
    </location>
</feature>
<evidence type="ECO:0000313" key="9">
    <source>
        <dbReference type="EMBL" id="MEK8131589.1"/>
    </source>
</evidence>
<evidence type="ECO:0000256" key="5">
    <source>
        <dbReference type="ARBA" id="ARBA00022989"/>
    </source>
</evidence>
<accession>A0ABU9DRT0</accession>
<dbReference type="EMBL" id="JBBPCC010000022">
    <property type="protein sequence ID" value="MEK8131589.1"/>
    <property type="molecule type" value="Genomic_DNA"/>
</dbReference>
<evidence type="ECO:0000256" key="7">
    <source>
        <dbReference type="RuleBase" id="RU363032"/>
    </source>
</evidence>
<comment type="similarity">
    <text evidence="7">Belongs to the binding-protein-dependent transport system permease family.</text>
</comment>
<feature type="domain" description="ABC transmembrane type-1" evidence="8">
    <location>
        <begin position="96"/>
        <end position="297"/>
    </location>
</feature>
<organism evidence="9 10">
    <name type="scientific">Paenibacillus filicis</name>
    <dbReference type="NCBI Taxonomy" id="669464"/>
    <lineage>
        <taxon>Bacteria</taxon>
        <taxon>Bacillati</taxon>
        <taxon>Bacillota</taxon>
        <taxon>Bacilli</taxon>
        <taxon>Bacillales</taxon>
        <taxon>Paenibacillaceae</taxon>
        <taxon>Paenibacillus</taxon>
    </lineage>
</organism>
<feature type="transmembrane region" description="Helical" evidence="7">
    <location>
        <begin position="100"/>
        <end position="123"/>
    </location>
</feature>
<evidence type="ECO:0000256" key="4">
    <source>
        <dbReference type="ARBA" id="ARBA00022692"/>
    </source>
</evidence>
<comment type="subcellular location">
    <subcellularLocation>
        <location evidence="1 7">Cell membrane</location>
        <topology evidence="1 7">Multi-pass membrane protein</topology>
    </subcellularLocation>
</comment>
<dbReference type="PROSITE" id="PS50928">
    <property type="entry name" value="ABC_TM1"/>
    <property type="match status" value="1"/>
</dbReference>
<dbReference type="Gene3D" id="1.10.3720.10">
    <property type="entry name" value="MetI-like"/>
    <property type="match status" value="1"/>
</dbReference>
<feature type="transmembrane region" description="Helical" evidence="7">
    <location>
        <begin position="9"/>
        <end position="30"/>
    </location>
</feature>
<dbReference type="PANTHER" id="PTHR43163">
    <property type="entry name" value="DIPEPTIDE TRANSPORT SYSTEM PERMEASE PROTEIN DPPB-RELATED"/>
    <property type="match status" value="1"/>
</dbReference>
<dbReference type="InterPro" id="IPR000515">
    <property type="entry name" value="MetI-like"/>
</dbReference>
<dbReference type="Pfam" id="PF19300">
    <property type="entry name" value="BPD_transp_1_N"/>
    <property type="match status" value="1"/>
</dbReference>
<dbReference type="PANTHER" id="PTHR43163:SF6">
    <property type="entry name" value="DIPEPTIDE TRANSPORT SYSTEM PERMEASE PROTEIN DPPB-RELATED"/>
    <property type="match status" value="1"/>
</dbReference>
<dbReference type="Pfam" id="PF00528">
    <property type="entry name" value="BPD_transp_1"/>
    <property type="match status" value="1"/>
</dbReference>
<proteinExistence type="inferred from homology"/>
<name>A0ABU9DRT0_9BACL</name>
<keyword evidence="6 7" id="KW-0472">Membrane</keyword>
<evidence type="ECO:0000256" key="1">
    <source>
        <dbReference type="ARBA" id="ARBA00004651"/>
    </source>
</evidence>
<feature type="transmembrane region" description="Helical" evidence="7">
    <location>
        <begin position="174"/>
        <end position="193"/>
    </location>
</feature>
<evidence type="ECO:0000313" key="10">
    <source>
        <dbReference type="Proteomes" id="UP001469365"/>
    </source>
</evidence>
<keyword evidence="3" id="KW-1003">Cell membrane</keyword>
<gene>
    <name evidence="9" type="ORF">WMW72_27150</name>
</gene>
<evidence type="ECO:0000256" key="2">
    <source>
        <dbReference type="ARBA" id="ARBA00022448"/>
    </source>
</evidence>
<reference evidence="9 10" key="1">
    <citation type="submission" date="2024-04" db="EMBL/GenBank/DDBJ databases">
        <title>draft genome sequnece of Paenibacillus filicis.</title>
        <authorList>
            <person name="Kim D.-U."/>
        </authorList>
    </citation>
    <scope>NUCLEOTIDE SEQUENCE [LARGE SCALE GENOMIC DNA]</scope>
    <source>
        <strain evidence="9 10">KACC14197</strain>
    </source>
</reference>
<evidence type="ECO:0000256" key="6">
    <source>
        <dbReference type="ARBA" id="ARBA00023136"/>
    </source>
</evidence>
<dbReference type="InterPro" id="IPR035906">
    <property type="entry name" value="MetI-like_sf"/>
</dbReference>
<comment type="caution">
    <text evidence="9">The sequence shown here is derived from an EMBL/GenBank/DDBJ whole genome shotgun (WGS) entry which is preliminary data.</text>
</comment>
<dbReference type="CDD" id="cd06261">
    <property type="entry name" value="TM_PBP2"/>
    <property type="match status" value="1"/>
</dbReference>
<protein>
    <submittedName>
        <fullName evidence="9">ABC transporter permease</fullName>
    </submittedName>
</protein>
<dbReference type="Proteomes" id="UP001469365">
    <property type="component" value="Unassembled WGS sequence"/>
</dbReference>
<evidence type="ECO:0000256" key="3">
    <source>
        <dbReference type="ARBA" id="ARBA00022475"/>
    </source>
</evidence>
<keyword evidence="4 7" id="KW-0812">Transmembrane</keyword>
<keyword evidence="5 7" id="KW-1133">Transmembrane helix</keyword>
<dbReference type="RefSeq" id="WP_341418723.1">
    <property type="nucleotide sequence ID" value="NZ_JBBPCC010000022.1"/>
</dbReference>
<sequence length="308" mass="33791">MTGNIATRLLTSLFVVTGSSVLVFIIMYILPGDPVLQMLNGNATTPEAIAALRHELGLDRSFYQQFFDYFSRLLQGDFGQSRVNRDPVLPKILKHAPATLMLTLVSTLFSVVIGILLGVLSAVYRNGIIDFMARLVGLFGISMPAFWTGILLLLVFSIQLGWFPSMGSDGWKTLVLPGLALGLIGAGFIVRLVRNTMLEVLGEPFILTLRAKGIRERSVMYRHALRNSLIPALTLVGVTIGELLSGTVVIETVFSRQGIGRILAEAILSKDIPVVQGVVFFTAIIYVGVNLLVDLSYLFVDPRLRRLQ</sequence>
<keyword evidence="10" id="KW-1185">Reference proteome</keyword>
<dbReference type="InterPro" id="IPR045621">
    <property type="entry name" value="BPD_transp_1_N"/>
</dbReference>
<feature type="transmembrane region" description="Helical" evidence="7">
    <location>
        <begin position="274"/>
        <end position="300"/>
    </location>
</feature>
<evidence type="ECO:0000259" key="8">
    <source>
        <dbReference type="PROSITE" id="PS50928"/>
    </source>
</evidence>
<dbReference type="SUPFAM" id="SSF161098">
    <property type="entry name" value="MetI-like"/>
    <property type="match status" value="1"/>
</dbReference>
<keyword evidence="2 7" id="KW-0813">Transport</keyword>
<feature type="transmembrane region" description="Helical" evidence="7">
    <location>
        <begin position="135"/>
        <end position="162"/>
    </location>
</feature>